<proteinExistence type="predicted"/>
<dbReference type="Pfam" id="PF13383">
    <property type="entry name" value="Methyltransf_22"/>
    <property type="match status" value="1"/>
</dbReference>
<dbReference type="Proteomes" id="UP000318582">
    <property type="component" value="Unassembled WGS sequence"/>
</dbReference>
<feature type="region of interest" description="Disordered" evidence="1">
    <location>
        <begin position="42"/>
        <end position="69"/>
    </location>
</feature>
<dbReference type="STRING" id="109895.A0A507E6Y9"/>
<name>A0A507E6Y9_9FUNG</name>
<dbReference type="InterPro" id="IPR025714">
    <property type="entry name" value="Methyltranfer_dom"/>
</dbReference>
<protein>
    <recommendedName>
        <fullName evidence="2">Methyltransferase domain-containing protein</fullName>
    </recommendedName>
</protein>
<evidence type="ECO:0000313" key="4">
    <source>
        <dbReference type="Proteomes" id="UP000318582"/>
    </source>
</evidence>
<evidence type="ECO:0000313" key="3">
    <source>
        <dbReference type="EMBL" id="TPX59065.1"/>
    </source>
</evidence>
<accession>A0A507E6Y9</accession>
<evidence type="ECO:0000259" key="2">
    <source>
        <dbReference type="Pfam" id="PF13383"/>
    </source>
</evidence>
<dbReference type="PANTHER" id="PTHR32026">
    <property type="entry name" value="METHYLTRANSFERASE-LIKE PROTEIN 24"/>
    <property type="match status" value="1"/>
</dbReference>
<sequence>MRQSIKAVVASFTVIATLGVFFLLSDMAEPVRLKYGPSHSAISLGNKPQGGHPSPPPPPPPASHDSSAAVGSSEYTVDAYVKCFTEVTGHNVMYDVERCISDIRHQNQLRVMDKILELPTHKLSRYEGWGPDLAVPDWIIFDLFKPTYECNAMDLLRIGGASKVTDTGKWLCSDKINFGSGPDKKCVIYSLGSNNQFDFEQEMHRLFPSCAIHTFDCTGDWSDPSTTYHKWCIGGKDEIDSQGRQYKRVSTISKELGVETVSLLKMDIENFEWAFFLDLLNEPVENRPMQILVEFHGGMPDNKVPKPWLLAPSIFEGWKRNWAIPIARMVKLFDKLGYRIAFQERNRHGQFATEIILIHERAL</sequence>
<comment type="caution">
    <text evidence="3">The sequence shown here is derived from an EMBL/GenBank/DDBJ whole genome shotgun (WGS) entry which is preliminary data.</text>
</comment>
<feature type="domain" description="Methyltransferase" evidence="2">
    <location>
        <begin position="142"/>
        <end position="330"/>
    </location>
</feature>
<feature type="compositionally biased region" description="Pro residues" evidence="1">
    <location>
        <begin position="53"/>
        <end position="62"/>
    </location>
</feature>
<keyword evidence="4" id="KW-1185">Reference proteome</keyword>
<dbReference type="InterPro" id="IPR026913">
    <property type="entry name" value="METTL24"/>
</dbReference>
<gene>
    <name evidence="3" type="ORF">PhCBS80983_g02723</name>
</gene>
<dbReference type="PANTHER" id="PTHR32026:SF10">
    <property type="entry name" value="METHYLTRANSFERASE-LIKE PROTEIN 24-RELATED"/>
    <property type="match status" value="1"/>
</dbReference>
<organism evidence="3 4">
    <name type="scientific">Powellomyces hirtus</name>
    <dbReference type="NCBI Taxonomy" id="109895"/>
    <lineage>
        <taxon>Eukaryota</taxon>
        <taxon>Fungi</taxon>
        <taxon>Fungi incertae sedis</taxon>
        <taxon>Chytridiomycota</taxon>
        <taxon>Chytridiomycota incertae sedis</taxon>
        <taxon>Chytridiomycetes</taxon>
        <taxon>Spizellomycetales</taxon>
        <taxon>Powellomycetaceae</taxon>
        <taxon>Powellomyces</taxon>
    </lineage>
</organism>
<dbReference type="EMBL" id="QEAQ01000029">
    <property type="protein sequence ID" value="TPX59065.1"/>
    <property type="molecule type" value="Genomic_DNA"/>
</dbReference>
<reference evidence="3 4" key="1">
    <citation type="journal article" date="2019" name="Sci. Rep.">
        <title>Comparative genomics of chytrid fungi reveal insights into the obligate biotrophic and pathogenic lifestyle of Synchytrium endobioticum.</title>
        <authorList>
            <person name="van de Vossenberg B.T.L.H."/>
            <person name="Warris S."/>
            <person name="Nguyen H.D.T."/>
            <person name="van Gent-Pelzer M.P.E."/>
            <person name="Joly D.L."/>
            <person name="van de Geest H.C."/>
            <person name="Bonants P.J.M."/>
            <person name="Smith D.S."/>
            <person name="Levesque C.A."/>
            <person name="van der Lee T.A.J."/>
        </authorList>
    </citation>
    <scope>NUCLEOTIDE SEQUENCE [LARGE SCALE GENOMIC DNA]</scope>
    <source>
        <strain evidence="3 4">CBS 809.83</strain>
    </source>
</reference>
<dbReference type="AlphaFoldDB" id="A0A507E6Y9"/>
<evidence type="ECO:0000256" key="1">
    <source>
        <dbReference type="SAM" id="MobiDB-lite"/>
    </source>
</evidence>